<organism evidence="1 2">
    <name type="scientific">Gillisia hiemivivida</name>
    <dbReference type="NCBI Taxonomy" id="291190"/>
    <lineage>
        <taxon>Bacteria</taxon>
        <taxon>Pseudomonadati</taxon>
        <taxon>Bacteroidota</taxon>
        <taxon>Flavobacteriia</taxon>
        <taxon>Flavobacteriales</taxon>
        <taxon>Flavobacteriaceae</taxon>
        <taxon>Gillisia</taxon>
    </lineage>
</organism>
<dbReference type="NCBIfam" id="TIGR01200">
    <property type="entry name" value="GLPGLI"/>
    <property type="match status" value="1"/>
</dbReference>
<dbReference type="OrthoDB" id="1440774at2"/>
<reference evidence="1 2" key="1">
    <citation type="submission" date="2019-08" db="EMBL/GenBank/DDBJ databases">
        <title>Genome sequence of Gillisia hiemivivida IC154 (type strain).</title>
        <authorList>
            <person name="Bowman J.P."/>
        </authorList>
    </citation>
    <scope>NUCLEOTIDE SEQUENCE [LARGE SCALE GENOMIC DNA]</scope>
    <source>
        <strain evidence="1 2">IC154</strain>
    </source>
</reference>
<comment type="caution">
    <text evidence="1">The sequence shown here is derived from an EMBL/GenBank/DDBJ whole genome shotgun (WGS) entry which is preliminary data.</text>
</comment>
<proteinExistence type="predicted"/>
<dbReference type="RefSeq" id="WP_146930133.1">
    <property type="nucleotide sequence ID" value="NZ_CBCSHZ010000012.1"/>
</dbReference>
<dbReference type="Pfam" id="PF09697">
    <property type="entry name" value="Porph_ging"/>
    <property type="match status" value="1"/>
</dbReference>
<protein>
    <submittedName>
        <fullName evidence="1">GLPGLI family protein</fullName>
    </submittedName>
</protein>
<dbReference type="Proteomes" id="UP000321367">
    <property type="component" value="Unassembled WGS sequence"/>
</dbReference>
<gene>
    <name evidence="1" type="ORF">ES724_04460</name>
</gene>
<accession>A0A5C6ZWL5</accession>
<evidence type="ECO:0000313" key="1">
    <source>
        <dbReference type="EMBL" id="TXD94735.1"/>
    </source>
</evidence>
<sequence>MKRFLFILVITFSLNSYSQSVKDILKYRVVYELTYQPDSTDVNSKKSETIWLFTGGKGSLFLSERKALKDSLSQSMNISQIGSQDWKDKTAATKTDFDFKIYKNRDLDKIYHTEKIFQDGLYYIEKASEIKWKIEDDTKQIAGYPSQKATTSFAGRNFIAWFTSAIPIPDGPYKFSGLPGLILEVSDVENEYVFHFKGLSTSFDPIVKAFPPKLFGESSKEDFLKLKRQYQENPIKYINNYVGESGKKITISFNNGNDKNKYRKKRKVQLAKENNPIELE</sequence>
<evidence type="ECO:0000313" key="2">
    <source>
        <dbReference type="Proteomes" id="UP000321367"/>
    </source>
</evidence>
<dbReference type="EMBL" id="VORY01000003">
    <property type="protein sequence ID" value="TXD94735.1"/>
    <property type="molecule type" value="Genomic_DNA"/>
</dbReference>
<keyword evidence="2" id="KW-1185">Reference proteome</keyword>
<name>A0A5C6ZWL5_9FLAO</name>
<dbReference type="InterPro" id="IPR005901">
    <property type="entry name" value="GLPGLI"/>
</dbReference>
<dbReference type="AlphaFoldDB" id="A0A5C6ZWL5"/>